<proteinExistence type="inferred from homology"/>
<dbReference type="GO" id="GO:0016651">
    <property type="term" value="F:oxidoreductase activity, acting on NAD(P)H"/>
    <property type="evidence" value="ECO:0007669"/>
    <property type="project" value="InterPro"/>
</dbReference>
<comment type="similarity">
    <text evidence="1">Belongs to the zinc-containing alcohol dehydrogenase family.</text>
</comment>
<dbReference type="Pfam" id="PF00107">
    <property type="entry name" value="ADH_zinc_N"/>
    <property type="match status" value="1"/>
</dbReference>
<evidence type="ECO:0000259" key="4">
    <source>
        <dbReference type="SMART" id="SM00829"/>
    </source>
</evidence>
<dbReference type="PANTHER" id="PTHR45348:SF2">
    <property type="entry name" value="ZINC-TYPE ALCOHOL DEHYDROGENASE-LIKE PROTEIN C2E1P3.01"/>
    <property type="match status" value="1"/>
</dbReference>
<dbReference type="InterPro" id="IPR013154">
    <property type="entry name" value="ADH-like_N"/>
</dbReference>
<dbReference type="Gene3D" id="3.40.50.720">
    <property type="entry name" value="NAD(P)-binding Rossmann-like Domain"/>
    <property type="match status" value="1"/>
</dbReference>
<dbReference type="Proteomes" id="UP000308549">
    <property type="component" value="Unassembled WGS sequence"/>
</dbReference>
<feature type="domain" description="Enoyl reductase (ER)" evidence="4">
    <location>
        <begin position="13"/>
        <end position="340"/>
    </location>
</feature>
<evidence type="ECO:0000313" key="6">
    <source>
        <dbReference type="Proteomes" id="UP000308549"/>
    </source>
</evidence>
<keyword evidence="6" id="KW-1185">Reference proteome</keyword>
<organism evidence="5 6">
    <name type="scientific">Salinomyces thailandicus</name>
    <dbReference type="NCBI Taxonomy" id="706561"/>
    <lineage>
        <taxon>Eukaryota</taxon>
        <taxon>Fungi</taxon>
        <taxon>Dikarya</taxon>
        <taxon>Ascomycota</taxon>
        <taxon>Pezizomycotina</taxon>
        <taxon>Dothideomycetes</taxon>
        <taxon>Dothideomycetidae</taxon>
        <taxon>Mycosphaerellales</taxon>
        <taxon>Teratosphaeriaceae</taxon>
        <taxon>Salinomyces</taxon>
    </lineage>
</organism>
<dbReference type="SUPFAM" id="SSF51735">
    <property type="entry name" value="NAD(P)-binding Rossmann-fold domains"/>
    <property type="match status" value="1"/>
</dbReference>
<keyword evidence="3" id="KW-0560">Oxidoreductase</keyword>
<dbReference type="InterPro" id="IPR013149">
    <property type="entry name" value="ADH-like_C"/>
</dbReference>
<dbReference type="InterPro" id="IPR036291">
    <property type="entry name" value="NAD(P)-bd_dom_sf"/>
</dbReference>
<dbReference type="SMART" id="SM00829">
    <property type="entry name" value="PKS_ER"/>
    <property type="match status" value="1"/>
</dbReference>
<dbReference type="SUPFAM" id="SSF50129">
    <property type="entry name" value="GroES-like"/>
    <property type="match status" value="1"/>
</dbReference>
<dbReference type="AlphaFoldDB" id="A0A4U0TJ78"/>
<dbReference type="Pfam" id="PF08240">
    <property type="entry name" value="ADH_N"/>
    <property type="match status" value="1"/>
</dbReference>
<dbReference type="CDD" id="cd08249">
    <property type="entry name" value="enoyl_reductase_like"/>
    <property type="match status" value="1"/>
</dbReference>
<evidence type="ECO:0000256" key="1">
    <source>
        <dbReference type="ARBA" id="ARBA00008072"/>
    </source>
</evidence>
<protein>
    <recommendedName>
        <fullName evidence="4">Enoyl reductase (ER) domain-containing protein</fullName>
    </recommendedName>
</protein>
<dbReference type="InterPro" id="IPR011032">
    <property type="entry name" value="GroES-like_sf"/>
</dbReference>
<dbReference type="Gene3D" id="3.90.180.10">
    <property type="entry name" value="Medium-chain alcohol dehydrogenases, catalytic domain"/>
    <property type="match status" value="1"/>
</dbReference>
<gene>
    <name evidence="5" type="ORF">B0A50_08624</name>
</gene>
<dbReference type="InterPro" id="IPR020843">
    <property type="entry name" value="ER"/>
</dbReference>
<sequence>MSTNEAAWLSAPKTHPLEVGSAEYPSAKEDEIVVRVHAAGIDPVDNKIQSWHLFGLPTPIVLGNGVAGEVVETGSGVTRVRVGQRVVGNTTVLMSKEARNGGYQRNVALPAPLFAPLPDSLPYTQAAVLPVGMSTAAAALFNPDSLGLPMPPTKAPNSPTLMVWGGSSSVGLCAIQLAKLVGARCVVTASSKNARLCKDVGADAVVDHQHDDCEKQLAEALQGGTVVGALDAISSAETIPRTCRVLSQTGSAGTAKVALTVPPMQEIDTHGVELKPIFSLSILGNQVARTLWEEVLPRGLASGELVAQPPAMVEDKKGPQGVQPGLDRCAQGMSASKVVVTMV</sequence>
<accession>A0A4U0TJ78</accession>
<dbReference type="InterPro" id="IPR047122">
    <property type="entry name" value="Trans-enoyl_RdTase-like"/>
</dbReference>
<reference evidence="5 6" key="1">
    <citation type="submission" date="2017-03" db="EMBL/GenBank/DDBJ databases">
        <title>Genomes of endolithic fungi from Antarctica.</title>
        <authorList>
            <person name="Coleine C."/>
            <person name="Masonjones S."/>
            <person name="Stajich J.E."/>
        </authorList>
    </citation>
    <scope>NUCLEOTIDE SEQUENCE [LARGE SCALE GENOMIC DNA]</scope>
    <source>
        <strain evidence="5 6">CCFEE 6315</strain>
    </source>
</reference>
<dbReference type="OrthoDB" id="48317at2759"/>
<comment type="caution">
    <text evidence="5">The sequence shown here is derived from an EMBL/GenBank/DDBJ whole genome shotgun (WGS) entry which is preliminary data.</text>
</comment>
<name>A0A4U0TJ78_9PEZI</name>
<evidence type="ECO:0000313" key="5">
    <source>
        <dbReference type="EMBL" id="TKA21888.1"/>
    </source>
</evidence>
<evidence type="ECO:0000256" key="3">
    <source>
        <dbReference type="ARBA" id="ARBA00023002"/>
    </source>
</evidence>
<comment type="subunit">
    <text evidence="2">Monomer.</text>
</comment>
<dbReference type="EMBL" id="NAJL01000095">
    <property type="protein sequence ID" value="TKA21888.1"/>
    <property type="molecule type" value="Genomic_DNA"/>
</dbReference>
<dbReference type="PANTHER" id="PTHR45348">
    <property type="entry name" value="HYPOTHETICAL OXIDOREDUCTASE (EUROFUNG)"/>
    <property type="match status" value="1"/>
</dbReference>
<evidence type="ECO:0000256" key="2">
    <source>
        <dbReference type="ARBA" id="ARBA00011245"/>
    </source>
</evidence>